<reference evidence="3 4" key="1">
    <citation type="journal article" date="2015" name="Antonie Van Leeuwenhoek">
        <title>Lampropedia puyangensis sp. nov., isolated from symptomatic bark of Populus ? euramericana canker and emended description of Lampropedia hyalina (Ehrenberg 1832) Lee et al. 2004.</title>
        <authorList>
            <person name="Li Y."/>
            <person name="Wang T."/>
            <person name="Piao C.G."/>
            <person name="Wang L.F."/>
            <person name="Tian G.Z."/>
            <person name="Zhu T.H."/>
            <person name="Guo M.W."/>
        </authorList>
    </citation>
    <scope>NUCLEOTIDE SEQUENCE [LARGE SCALE GENOMIC DNA]</scope>
    <source>
        <strain evidence="3 4">2-bin</strain>
    </source>
</reference>
<evidence type="ECO:0000256" key="1">
    <source>
        <dbReference type="SAM" id="MobiDB-lite"/>
    </source>
</evidence>
<comment type="caution">
    <text evidence="3">The sequence shown here is derived from an EMBL/GenBank/DDBJ whole genome shotgun (WGS) entry which is preliminary data.</text>
</comment>
<keyword evidence="2" id="KW-1133">Transmembrane helix</keyword>
<feature type="compositionally biased region" description="Polar residues" evidence="1">
    <location>
        <begin position="389"/>
        <end position="401"/>
    </location>
</feature>
<evidence type="ECO:0000313" key="3">
    <source>
        <dbReference type="EMBL" id="THU01038.1"/>
    </source>
</evidence>
<accession>A0A4S8F192</accession>
<dbReference type="RefSeq" id="WP_136573553.1">
    <property type="nucleotide sequence ID" value="NZ_STFG01000009.1"/>
</dbReference>
<dbReference type="EMBL" id="STFG01000009">
    <property type="protein sequence ID" value="THU01038.1"/>
    <property type="molecule type" value="Genomic_DNA"/>
</dbReference>
<feature type="compositionally biased region" description="Low complexity" evidence="1">
    <location>
        <begin position="402"/>
        <end position="427"/>
    </location>
</feature>
<keyword evidence="2" id="KW-0472">Membrane</keyword>
<sequence>MSASTPSPNQASPSPWVLFGLDLSTIGQDWLHAMRQLYRLPPLRWFELNPRIGLLREDGNTAHWQSNRIEAANDQTAQPTSLWAVELPETLLLRRTLSLPDLPAAQIQDAVALDLLSSSPFPADDIAWGFVQTPSDTGTHIQAAFASRTQIAKYLLNIQERYQWPNASSEIWAFAPGSAEPIVLQGYGESIAERARNARRTKTAFALLTFIGLLCALAITPTLQIRHQAIQADQAYQSLVAQTKTLTQERASLTKALEGVAQIKQYHEKRINPLEVLELLSAQLPDDVSVTTLKIEDQTVELTAEADNAAAIIQQLSELKQFSEVRSTRPVQQVARANKERFTVEMQVTAQAFNVKYEPKAIAPPTATEPLEQKPDSTSGAASEVPPNSAEQAPPNTATEQTSTVPTPVTSTGDTASPAAPAMATATRRPRGAPSQTSGVAPTPDAPSPIRQVAPPKQEIHTDDAMTPASESHNDTHEIDEHQTDDLSTMDEESSQ</sequence>
<proteinExistence type="predicted"/>
<feature type="transmembrane region" description="Helical" evidence="2">
    <location>
        <begin position="204"/>
        <end position="223"/>
    </location>
</feature>
<dbReference type="Pfam" id="PF05137">
    <property type="entry name" value="PilN"/>
    <property type="match status" value="1"/>
</dbReference>
<keyword evidence="2" id="KW-0812">Transmembrane</keyword>
<gene>
    <name evidence="3" type="ORF">E9531_09650</name>
</gene>
<feature type="region of interest" description="Disordered" evidence="1">
    <location>
        <begin position="366"/>
        <end position="496"/>
    </location>
</feature>
<evidence type="ECO:0000256" key="2">
    <source>
        <dbReference type="SAM" id="Phobius"/>
    </source>
</evidence>
<dbReference type="AlphaFoldDB" id="A0A4S8F192"/>
<dbReference type="Proteomes" id="UP000308917">
    <property type="component" value="Unassembled WGS sequence"/>
</dbReference>
<protein>
    <recommendedName>
        <fullName evidence="5">Fimbrial assembly protein</fullName>
    </recommendedName>
</protein>
<organism evidence="3 4">
    <name type="scientific">Lampropedia puyangensis</name>
    <dbReference type="NCBI Taxonomy" id="1330072"/>
    <lineage>
        <taxon>Bacteria</taxon>
        <taxon>Pseudomonadati</taxon>
        <taxon>Pseudomonadota</taxon>
        <taxon>Betaproteobacteria</taxon>
        <taxon>Burkholderiales</taxon>
        <taxon>Comamonadaceae</taxon>
        <taxon>Lampropedia</taxon>
    </lineage>
</organism>
<keyword evidence="4" id="KW-1185">Reference proteome</keyword>
<evidence type="ECO:0008006" key="5">
    <source>
        <dbReference type="Google" id="ProtNLM"/>
    </source>
</evidence>
<name>A0A4S8F192_9BURK</name>
<dbReference type="InterPro" id="IPR007813">
    <property type="entry name" value="PilN"/>
</dbReference>
<evidence type="ECO:0000313" key="4">
    <source>
        <dbReference type="Proteomes" id="UP000308917"/>
    </source>
</evidence>
<feature type="compositionally biased region" description="Basic and acidic residues" evidence="1">
    <location>
        <begin position="472"/>
        <end position="485"/>
    </location>
</feature>